<name>A0A1H1AR15_STREI</name>
<dbReference type="Gene3D" id="1.10.1790.10">
    <property type="entry name" value="PRD domain"/>
    <property type="match status" value="2"/>
</dbReference>
<organism evidence="3 4">
    <name type="scientific">Streptococcus equinus</name>
    <name type="common">Streptococcus bovis</name>
    <dbReference type="NCBI Taxonomy" id="1335"/>
    <lineage>
        <taxon>Bacteria</taxon>
        <taxon>Bacillati</taxon>
        <taxon>Bacillota</taxon>
        <taxon>Bacilli</taxon>
        <taxon>Lactobacillales</taxon>
        <taxon>Streptococcaceae</taxon>
        <taxon>Streptococcus</taxon>
    </lineage>
</organism>
<dbReference type="InterPro" id="IPR004341">
    <property type="entry name" value="CAT_RNA-bd_dom"/>
</dbReference>
<dbReference type="RefSeq" id="WP_074561211.1">
    <property type="nucleotide sequence ID" value="NZ_FNKE01000002.1"/>
</dbReference>
<dbReference type="GO" id="GO:0006355">
    <property type="term" value="P:regulation of DNA-templated transcription"/>
    <property type="evidence" value="ECO:0007669"/>
    <property type="project" value="InterPro"/>
</dbReference>
<dbReference type="GO" id="GO:0003723">
    <property type="term" value="F:RNA binding"/>
    <property type="evidence" value="ECO:0007669"/>
    <property type="project" value="InterPro"/>
</dbReference>
<dbReference type="PROSITE" id="PS51372">
    <property type="entry name" value="PRD_2"/>
    <property type="match status" value="2"/>
</dbReference>
<feature type="domain" description="PRD" evidence="2">
    <location>
        <begin position="66"/>
        <end position="168"/>
    </location>
</feature>
<evidence type="ECO:0000259" key="2">
    <source>
        <dbReference type="PROSITE" id="PS51372"/>
    </source>
</evidence>
<dbReference type="OrthoDB" id="9813552at2"/>
<feature type="domain" description="PRD" evidence="2">
    <location>
        <begin position="169"/>
        <end position="278"/>
    </location>
</feature>
<dbReference type="InterPro" id="IPR011608">
    <property type="entry name" value="PRD"/>
</dbReference>
<dbReference type="Gene3D" id="2.30.24.10">
    <property type="entry name" value="CAT RNA-binding domain"/>
    <property type="match status" value="1"/>
</dbReference>
<sequence>MFRIIQALNNNVALVKNEQGQQAVVMGLGIVFHKRKGDLITPDKVEKVFSLKTEESKENFLTLLKNIPLDILTVTYNMIDELVKKHQFPVQEYLYVTLTDHVYSVYQKLLKGTYQESHLPDISKEYVTEFEMAREAVEILSQKLSVTFPDDEVGRMALHFINAKGDYDVSATKEESARKRVLELVEDELAKNGIKRSSANGNLYDRLMIHLTYLINRLQTNQQDETSLISMEEFVKSDYPKAYQIGRAIYNLIEEELQLDLSRSERVYLVIHIQRLLK</sequence>
<dbReference type="InterPro" id="IPR036634">
    <property type="entry name" value="PRD_sf"/>
</dbReference>
<dbReference type="Proteomes" id="UP000182870">
    <property type="component" value="Unassembled WGS sequence"/>
</dbReference>
<dbReference type="Pfam" id="PF03123">
    <property type="entry name" value="CAT_RBD"/>
    <property type="match status" value="1"/>
</dbReference>
<keyword evidence="1" id="KW-0677">Repeat</keyword>
<dbReference type="PANTHER" id="PTHR30185">
    <property type="entry name" value="CRYPTIC BETA-GLUCOSIDE BGL OPERON ANTITERMINATOR"/>
    <property type="match status" value="1"/>
</dbReference>
<proteinExistence type="predicted"/>
<evidence type="ECO:0000256" key="1">
    <source>
        <dbReference type="ARBA" id="ARBA00022737"/>
    </source>
</evidence>
<reference evidence="3 4" key="1">
    <citation type="submission" date="2016-10" db="EMBL/GenBank/DDBJ databases">
        <authorList>
            <person name="de Groot N.N."/>
        </authorList>
    </citation>
    <scope>NUCLEOTIDE SEQUENCE [LARGE SCALE GENOMIC DNA]</scope>
    <source>
        <strain evidence="3 4">Sb05</strain>
    </source>
</reference>
<gene>
    <name evidence="3" type="ORF">SAMN05216392_1650</name>
</gene>
<evidence type="ECO:0000313" key="3">
    <source>
        <dbReference type="EMBL" id="SDQ42099.1"/>
    </source>
</evidence>
<dbReference type="InterPro" id="IPR036650">
    <property type="entry name" value="CAT_RNA-bd_dom_sf"/>
</dbReference>
<dbReference type="SUPFAM" id="SSF63520">
    <property type="entry name" value="PTS-regulatory domain, PRD"/>
    <property type="match status" value="2"/>
</dbReference>
<protein>
    <submittedName>
        <fullName evidence="3">Transcriptional antiterminator, BglG family</fullName>
    </submittedName>
</protein>
<accession>A0A1H1AR15</accession>
<dbReference type="PANTHER" id="PTHR30185:SF15">
    <property type="entry name" value="CRYPTIC BETA-GLUCOSIDE BGL OPERON ANTITERMINATOR"/>
    <property type="match status" value="1"/>
</dbReference>
<dbReference type="InterPro" id="IPR050661">
    <property type="entry name" value="BglG_antiterminators"/>
</dbReference>
<dbReference type="SUPFAM" id="SSF50151">
    <property type="entry name" value="SacY-like RNA-binding domain"/>
    <property type="match status" value="1"/>
</dbReference>
<dbReference type="AlphaFoldDB" id="A0A1H1AR15"/>
<dbReference type="EMBL" id="FNKE01000002">
    <property type="protein sequence ID" value="SDQ42099.1"/>
    <property type="molecule type" value="Genomic_DNA"/>
</dbReference>
<evidence type="ECO:0000313" key="4">
    <source>
        <dbReference type="Proteomes" id="UP000182870"/>
    </source>
</evidence>
<dbReference type="SMART" id="SM01061">
    <property type="entry name" value="CAT_RBD"/>
    <property type="match status" value="1"/>
</dbReference>
<dbReference type="Pfam" id="PF00874">
    <property type="entry name" value="PRD"/>
    <property type="match status" value="2"/>
</dbReference>